<keyword evidence="4" id="KW-1185">Reference proteome</keyword>
<dbReference type="RefSeq" id="WP_104432843.1">
    <property type="nucleotide sequence ID" value="NZ_PTJD01000007.1"/>
</dbReference>
<keyword evidence="3" id="KW-0969">Cilium</keyword>
<comment type="similarity">
    <text evidence="1">Belongs to the flagella basal body rod proteins family.</text>
</comment>
<keyword evidence="3" id="KW-0966">Cell projection</keyword>
<dbReference type="Proteomes" id="UP000239485">
    <property type="component" value="Unassembled WGS sequence"/>
</dbReference>
<evidence type="ECO:0000259" key="2">
    <source>
        <dbReference type="Pfam" id="PF06429"/>
    </source>
</evidence>
<dbReference type="InterPro" id="IPR019776">
    <property type="entry name" value="Flagellar_basal_body_rod_CS"/>
</dbReference>
<accession>A0A2S6IJX2</accession>
<comment type="caution">
    <text evidence="3">The sequence shown here is derived from an EMBL/GenBank/DDBJ whole genome shotgun (WGS) entry which is preliminary data.</text>
</comment>
<feature type="domain" description="Flagellar basal-body/hook protein C-terminal" evidence="2">
    <location>
        <begin position="85"/>
        <end position="128"/>
    </location>
</feature>
<dbReference type="AlphaFoldDB" id="A0A2S6IJX2"/>
<evidence type="ECO:0000256" key="1">
    <source>
        <dbReference type="ARBA" id="ARBA00009677"/>
    </source>
</evidence>
<dbReference type="PANTHER" id="PTHR30435:SF2">
    <property type="entry name" value="FLAGELLAR BASAL-BODY ROD PROTEIN FLGC"/>
    <property type="match status" value="1"/>
</dbReference>
<dbReference type="OrthoDB" id="9794148at2"/>
<name>A0A2S6IJX2_9ACTN</name>
<organism evidence="3 4">
    <name type="scientific">Kineococcus xinjiangensis</name>
    <dbReference type="NCBI Taxonomy" id="512762"/>
    <lineage>
        <taxon>Bacteria</taxon>
        <taxon>Bacillati</taxon>
        <taxon>Actinomycetota</taxon>
        <taxon>Actinomycetes</taxon>
        <taxon>Kineosporiales</taxon>
        <taxon>Kineosporiaceae</taxon>
        <taxon>Kineococcus</taxon>
    </lineage>
</organism>
<dbReference type="InterPro" id="IPR010930">
    <property type="entry name" value="Flg_bb/hook_C_dom"/>
</dbReference>
<sequence>MSIFEAIGIAGTGVTVNRKWMDAVSDNLANLNTASRTNEAGFRERYVVAQEAADGKGVQVGGIALGGTEGRIVYDPSHPLADADGNVKMPDIDMGTQMTNLLMAQRAYQANLAVVDRAKDAYQAALQLGKN</sequence>
<gene>
    <name evidence="3" type="ORF">CLV92_10711</name>
</gene>
<dbReference type="GO" id="GO:0071978">
    <property type="term" value="P:bacterial-type flagellum-dependent swarming motility"/>
    <property type="evidence" value="ECO:0007669"/>
    <property type="project" value="TreeGrafter"/>
</dbReference>
<reference evidence="3 4" key="1">
    <citation type="submission" date="2018-02" db="EMBL/GenBank/DDBJ databases">
        <title>Genomic Encyclopedia of Archaeal and Bacterial Type Strains, Phase II (KMG-II): from individual species to whole genera.</title>
        <authorList>
            <person name="Goeker M."/>
        </authorList>
    </citation>
    <scope>NUCLEOTIDE SEQUENCE [LARGE SCALE GENOMIC DNA]</scope>
    <source>
        <strain evidence="3 4">DSM 22857</strain>
    </source>
</reference>
<proteinExistence type="inferred from homology"/>
<dbReference type="PANTHER" id="PTHR30435">
    <property type="entry name" value="FLAGELLAR PROTEIN"/>
    <property type="match status" value="1"/>
</dbReference>
<dbReference type="PROSITE" id="PS00588">
    <property type="entry name" value="FLAGELLA_BB_ROD"/>
    <property type="match status" value="1"/>
</dbReference>
<dbReference type="GO" id="GO:0009288">
    <property type="term" value="C:bacterial-type flagellum"/>
    <property type="evidence" value="ECO:0007669"/>
    <property type="project" value="TreeGrafter"/>
</dbReference>
<protein>
    <submittedName>
        <fullName evidence="3">Flagellar basal-body rod protein FlgC</fullName>
    </submittedName>
</protein>
<evidence type="ECO:0000313" key="3">
    <source>
        <dbReference type="EMBL" id="PPK94509.1"/>
    </source>
</evidence>
<dbReference type="Pfam" id="PF06429">
    <property type="entry name" value="Flg_bbr_C"/>
    <property type="match status" value="1"/>
</dbReference>
<dbReference type="EMBL" id="PTJD01000007">
    <property type="protein sequence ID" value="PPK94509.1"/>
    <property type="molecule type" value="Genomic_DNA"/>
</dbReference>
<evidence type="ECO:0000313" key="4">
    <source>
        <dbReference type="Proteomes" id="UP000239485"/>
    </source>
</evidence>
<keyword evidence="3" id="KW-0282">Flagellum</keyword>